<dbReference type="EMBL" id="VBOX01000101">
    <property type="protein sequence ID" value="TMQ61456.1"/>
    <property type="molecule type" value="Genomic_DNA"/>
</dbReference>
<organism evidence="6 7">
    <name type="scientific">Eiseniibacteriota bacterium</name>
    <dbReference type="NCBI Taxonomy" id="2212470"/>
    <lineage>
        <taxon>Bacteria</taxon>
        <taxon>Candidatus Eiseniibacteriota</taxon>
    </lineage>
</organism>
<keyword evidence="3 5" id="KW-1133">Transmembrane helix</keyword>
<evidence type="ECO:0000256" key="5">
    <source>
        <dbReference type="SAM" id="Phobius"/>
    </source>
</evidence>
<protein>
    <submittedName>
        <fullName evidence="6">DUF1295 domain-containing protein</fullName>
    </submittedName>
</protein>
<sequence>MSLRAHFERSGNWLFRKRGYLPLLLGAVLVPALAEFEFPGGTRLRDLRWELLCLAISLVGLGIRVAVIGYVPAGTAGRNTGDHIARTLNTSGLYSVVRHPLYLGNCIMWLGVLMFPRVWWCPVIGILGFWLYYERIMFAEEEFLRREYGPQWTAWAERTPAIVPALRGWLPTGRGFSVRHVLRREHPGLFALVSSLTALEILGDAIRERRFEVDPMWATLFGGSAIAFMILRTLKHRTRLLHVDRS</sequence>
<keyword evidence="4 5" id="KW-0472">Membrane</keyword>
<gene>
    <name evidence="6" type="ORF">E6K77_10170</name>
</gene>
<comment type="subcellular location">
    <subcellularLocation>
        <location evidence="1">Endomembrane system</location>
        <topology evidence="1">Multi-pass membrane protein</topology>
    </subcellularLocation>
</comment>
<dbReference type="PANTHER" id="PTHR12714">
    <property type="entry name" value="PROTEIN-S ISOPRENYLCYSTEINE O-METHYLTRANSFERASE"/>
    <property type="match status" value="1"/>
</dbReference>
<proteinExistence type="predicted"/>
<dbReference type="Pfam" id="PF04191">
    <property type="entry name" value="PEMT"/>
    <property type="match status" value="1"/>
</dbReference>
<accession>A0A538TD05</accession>
<evidence type="ECO:0000256" key="2">
    <source>
        <dbReference type="ARBA" id="ARBA00022692"/>
    </source>
</evidence>
<dbReference type="PANTHER" id="PTHR12714:SF9">
    <property type="entry name" value="PROTEIN-S-ISOPRENYLCYSTEINE O-METHYLTRANSFERASE"/>
    <property type="match status" value="1"/>
</dbReference>
<keyword evidence="2 5" id="KW-0812">Transmembrane</keyword>
<evidence type="ECO:0000313" key="7">
    <source>
        <dbReference type="Proteomes" id="UP000317366"/>
    </source>
</evidence>
<dbReference type="InterPro" id="IPR007318">
    <property type="entry name" value="Phopholipid_MeTrfase"/>
</dbReference>
<dbReference type="Gene3D" id="1.20.120.1630">
    <property type="match status" value="1"/>
</dbReference>
<evidence type="ECO:0000256" key="3">
    <source>
        <dbReference type="ARBA" id="ARBA00022989"/>
    </source>
</evidence>
<dbReference type="Proteomes" id="UP000317366">
    <property type="component" value="Unassembled WGS sequence"/>
</dbReference>
<evidence type="ECO:0000256" key="1">
    <source>
        <dbReference type="ARBA" id="ARBA00004127"/>
    </source>
</evidence>
<reference evidence="6 7" key="1">
    <citation type="journal article" date="2019" name="Nat. Microbiol.">
        <title>Mediterranean grassland soil C-N compound turnover is dependent on rainfall and depth, and is mediated by genomically divergent microorganisms.</title>
        <authorList>
            <person name="Diamond S."/>
            <person name="Andeer P.F."/>
            <person name="Li Z."/>
            <person name="Crits-Christoph A."/>
            <person name="Burstein D."/>
            <person name="Anantharaman K."/>
            <person name="Lane K.R."/>
            <person name="Thomas B.C."/>
            <person name="Pan C."/>
            <person name="Northen T.R."/>
            <person name="Banfield J.F."/>
        </authorList>
    </citation>
    <scope>NUCLEOTIDE SEQUENCE [LARGE SCALE GENOMIC DNA]</scope>
    <source>
        <strain evidence="6">WS_7</strain>
    </source>
</reference>
<evidence type="ECO:0000313" key="6">
    <source>
        <dbReference type="EMBL" id="TMQ61456.1"/>
    </source>
</evidence>
<feature type="transmembrane region" description="Helical" evidence="5">
    <location>
        <begin position="51"/>
        <end position="71"/>
    </location>
</feature>
<name>A0A538TD05_UNCEI</name>
<dbReference type="GO" id="GO:0016740">
    <property type="term" value="F:transferase activity"/>
    <property type="evidence" value="ECO:0007669"/>
    <property type="project" value="UniProtKB-ARBA"/>
</dbReference>
<feature type="transmembrane region" description="Helical" evidence="5">
    <location>
        <begin position="215"/>
        <end position="234"/>
    </location>
</feature>
<dbReference type="AlphaFoldDB" id="A0A538TD05"/>
<comment type="caution">
    <text evidence="6">The sequence shown here is derived from an EMBL/GenBank/DDBJ whole genome shotgun (WGS) entry which is preliminary data.</text>
</comment>
<dbReference type="GO" id="GO:0012505">
    <property type="term" value="C:endomembrane system"/>
    <property type="evidence" value="ECO:0007669"/>
    <property type="project" value="UniProtKB-SubCell"/>
</dbReference>
<feature type="transmembrane region" description="Helical" evidence="5">
    <location>
        <begin position="107"/>
        <end position="133"/>
    </location>
</feature>
<evidence type="ECO:0000256" key="4">
    <source>
        <dbReference type="ARBA" id="ARBA00023136"/>
    </source>
</evidence>